<evidence type="ECO:0000256" key="1">
    <source>
        <dbReference type="SAM" id="MobiDB-lite"/>
    </source>
</evidence>
<organism evidence="2">
    <name type="scientific">Setaria italica</name>
    <name type="common">Foxtail millet</name>
    <name type="synonym">Panicum italicum</name>
    <dbReference type="NCBI Taxonomy" id="4555"/>
    <lineage>
        <taxon>Eukaryota</taxon>
        <taxon>Viridiplantae</taxon>
        <taxon>Streptophyta</taxon>
        <taxon>Embryophyta</taxon>
        <taxon>Tracheophyta</taxon>
        <taxon>Spermatophyta</taxon>
        <taxon>Magnoliopsida</taxon>
        <taxon>Liliopsida</taxon>
        <taxon>Poales</taxon>
        <taxon>Poaceae</taxon>
        <taxon>PACMAD clade</taxon>
        <taxon>Panicoideae</taxon>
        <taxon>Panicodae</taxon>
        <taxon>Paniceae</taxon>
        <taxon>Cenchrinae</taxon>
        <taxon>Setaria</taxon>
    </lineage>
</organism>
<feature type="compositionally biased region" description="Basic and acidic residues" evidence="1">
    <location>
        <begin position="62"/>
        <end position="71"/>
    </location>
</feature>
<gene>
    <name evidence="2" type="ORF">SETIT_4G074000v2</name>
</gene>
<feature type="region of interest" description="Disordered" evidence="1">
    <location>
        <begin position="1"/>
        <end position="21"/>
    </location>
</feature>
<accession>A0A368QTQ1</accession>
<protein>
    <submittedName>
        <fullName evidence="2">Uncharacterized protein</fullName>
    </submittedName>
</protein>
<feature type="region of interest" description="Disordered" evidence="1">
    <location>
        <begin position="44"/>
        <end position="74"/>
    </location>
</feature>
<evidence type="ECO:0000313" key="2">
    <source>
        <dbReference type="EMBL" id="RCV20650.1"/>
    </source>
</evidence>
<reference evidence="2" key="2">
    <citation type="submission" date="2015-07" db="EMBL/GenBank/DDBJ databases">
        <authorList>
            <person name="Noorani M."/>
        </authorList>
    </citation>
    <scope>NUCLEOTIDE SEQUENCE</scope>
    <source>
        <strain evidence="2">Yugu1</strain>
    </source>
</reference>
<dbReference type="KEGG" id="sita:105914280"/>
<dbReference type="AlphaFoldDB" id="A0A368QTQ1"/>
<name>A0A368QTQ1_SETIT</name>
<reference evidence="2" key="1">
    <citation type="journal article" date="2012" name="Nat. Biotechnol.">
        <title>Reference genome sequence of the model plant Setaria.</title>
        <authorList>
            <person name="Bennetzen J.L."/>
            <person name="Schmutz J."/>
            <person name="Wang H."/>
            <person name="Percifield R."/>
            <person name="Hawkins J."/>
            <person name="Pontaroli A.C."/>
            <person name="Estep M."/>
            <person name="Feng L."/>
            <person name="Vaughn J.N."/>
            <person name="Grimwood J."/>
            <person name="Jenkins J."/>
            <person name="Barry K."/>
            <person name="Lindquist E."/>
            <person name="Hellsten U."/>
            <person name="Deshpande S."/>
            <person name="Wang X."/>
            <person name="Wu X."/>
            <person name="Mitros T."/>
            <person name="Triplett J."/>
            <person name="Yang X."/>
            <person name="Ye C.Y."/>
            <person name="Mauro-Herrera M."/>
            <person name="Wang L."/>
            <person name="Li P."/>
            <person name="Sharma M."/>
            <person name="Sharma R."/>
            <person name="Ronald P.C."/>
            <person name="Panaud O."/>
            <person name="Kellogg E.A."/>
            <person name="Brutnell T.P."/>
            <person name="Doust A.N."/>
            <person name="Tuskan G.A."/>
            <person name="Rokhsar D."/>
            <person name="Devos K.M."/>
        </authorList>
    </citation>
    <scope>NUCLEOTIDE SEQUENCE [LARGE SCALE GENOMIC DNA]</scope>
    <source>
        <strain evidence="2">Yugu1</strain>
    </source>
</reference>
<proteinExistence type="predicted"/>
<dbReference type="EMBL" id="CM003531">
    <property type="protein sequence ID" value="RCV20650.1"/>
    <property type="molecule type" value="Genomic_DNA"/>
</dbReference>
<sequence>MSSLEARASGASLQPSAPTHPPLHPAEALGWWCGGHVSTVMYRRGGDSQSSHDMATAPLDLGVRDPSRHGDSGGLSSRLQLLRSLPCQINNAFCPCSLKQIYIARNSAPLQIQGFHIAFWLLDLEDRPSAQDIHCSIQRMTLEICCIGIEVVMDFGTIAYPQHLTAAT</sequence>